<gene>
    <name evidence="1" type="ORF">LCGC14_1800390</name>
</gene>
<accession>A0A0F9HCK2</accession>
<proteinExistence type="predicted"/>
<name>A0A0F9HCK2_9ZZZZ</name>
<comment type="caution">
    <text evidence="1">The sequence shown here is derived from an EMBL/GenBank/DDBJ whole genome shotgun (WGS) entry which is preliminary data.</text>
</comment>
<sequence>MIGVTRVLRGGSVTNVLGDTKLTKEQEKELRMDIKEKHVFTLEGEA</sequence>
<protein>
    <submittedName>
        <fullName evidence="1">Uncharacterized protein</fullName>
    </submittedName>
</protein>
<dbReference type="EMBL" id="LAZR01017337">
    <property type="protein sequence ID" value="KKM00842.1"/>
    <property type="molecule type" value="Genomic_DNA"/>
</dbReference>
<organism evidence="1">
    <name type="scientific">marine sediment metagenome</name>
    <dbReference type="NCBI Taxonomy" id="412755"/>
    <lineage>
        <taxon>unclassified sequences</taxon>
        <taxon>metagenomes</taxon>
        <taxon>ecological metagenomes</taxon>
    </lineage>
</organism>
<reference evidence="1" key="1">
    <citation type="journal article" date="2015" name="Nature">
        <title>Complex archaea that bridge the gap between prokaryotes and eukaryotes.</title>
        <authorList>
            <person name="Spang A."/>
            <person name="Saw J.H."/>
            <person name="Jorgensen S.L."/>
            <person name="Zaremba-Niedzwiedzka K."/>
            <person name="Martijn J."/>
            <person name="Lind A.E."/>
            <person name="van Eijk R."/>
            <person name="Schleper C."/>
            <person name="Guy L."/>
            <person name="Ettema T.J."/>
        </authorList>
    </citation>
    <scope>NUCLEOTIDE SEQUENCE</scope>
</reference>
<evidence type="ECO:0000313" key="1">
    <source>
        <dbReference type="EMBL" id="KKM00842.1"/>
    </source>
</evidence>
<dbReference type="AlphaFoldDB" id="A0A0F9HCK2"/>